<feature type="compositionally biased region" description="Polar residues" evidence="1">
    <location>
        <begin position="102"/>
        <end position="115"/>
    </location>
</feature>
<evidence type="ECO:0000313" key="3">
    <source>
        <dbReference type="EMBL" id="ABD06624.1"/>
    </source>
</evidence>
<proteinExistence type="predicted"/>
<evidence type="ECO:0000313" key="4">
    <source>
        <dbReference type="Proteomes" id="UP000008809"/>
    </source>
</evidence>
<feature type="compositionally biased region" description="Basic and acidic residues" evidence="1">
    <location>
        <begin position="192"/>
        <end position="205"/>
    </location>
</feature>
<keyword evidence="2" id="KW-0812">Transmembrane</keyword>
<dbReference type="Proteomes" id="UP000008809">
    <property type="component" value="Chromosome"/>
</dbReference>
<gene>
    <name evidence="3" type="ordered locus">RPB_1916</name>
</gene>
<dbReference type="EMBL" id="CP000250">
    <property type="protein sequence ID" value="ABD06624.1"/>
    <property type="molecule type" value="Genomic_DNA"/>
</dbReference>
<evidence type="ECO:0000256" key="1">
    <source>
        <dbReference type="SAM" id="MobiDB-lite"/>
    </source>
</evidence>
<evidence type="ECO:0000256" key="2">
    <source>
        <dbReference type="SAM" id="Phobius"/>
    </source>
</evidence>
<reference evidence="3 4" key="1">
    <citation type="submission" date="2006-01" db="EMBL/GenBank/DDBJ databases">
        <title>Complete sequence of Rhodopseudomonas palustris HaA2.</title>
        <authorList>
            <consortium name="US DOE Joint Genome Institute"/>
            <person name="Copeland A."/>
            <person name="Lucas S."/>
            <person name="Lapidus A."/>
            <person name="Barry K."/>
            <person name="Detter J.C."/>
            <person name="Glavina T."/>
            <person name="Hammon N."/>
            <person name="Israni S."/>
            <person name="Pitluck S."/>
            <person name="Chain P."/>
            <person name="Malfatti S."/>
            <person name="Shin M."/>
            <person name="Vergez L."/>
            <person name="Schmutz J."/>
            <person name="Larimer F."/>
            <person name="Land M."/>
            <person name="Hauser L."/>
            <person name="Pelletier D.A."/>
            <person name="Kyrpides N."/>
            <person name="Anderson I."/>
            <person name="Oda Y."/>
            <person name="Harwood C.S."/>
            <person name="Richardson P."/>
        </authorList>
    </citation>
    <scope>NUCLEOTIDE SEQUENCE [LARGE SCALE GENOMIC DNA]</scope>
    <source>
        <strain evidence="3 4">HaA2</strain>
    </source>
</reference>
<sequence>MSSRDGRRRRNEPEMLPGVRFLFAAVVLAVSMLVFGLGAAALLRAAHEQFASGRSSRPAQIALALRPAEPAMPTLSLLRVEPPAAEPVVPDEQSIAAPPVQATESAPQAAVTSVPESAETATPDTTIATPPAAELKAPDNKAPDQTAGPAAGSVVAEQDAQPGANQQPAMAPAATSEPSATASAIDTAAKPEPAHSEAARVEAEKPTATATEQLPAAASVETATPQPADSAPAANDLPQVTALTGPIPTPKRDPRPTIKPIVQSPGQPAGSGSAATVDPAAKPADPESTGSIGDPASKAEQPKVMQPKADKPAKTRSKINRRRQAEERRRRPVVARPSSEESPFGLPPT</sequence>
<name>Q2IYT6_RHOP2</name>
<dbReference type="HOGENOM" id="CLU_806270_0_0_5"/>
<protein>
    <submittedName>
        <fullName evidence="3">Uncharacterized protein</fullName>
    </submittedName>
</protein>
<dbReference type="eggNOG" id="ENOG5030U43">
    <property type="taxonomic scope" value="Bacteria"/>
</dbReference>
<feature type="compositionally biased region" description="Low complexity" evidence="1">
    <location>
        <begin position="118"/>
        <end position="133"/>
    </location>
</feature>
<organism evidence="3 4">
    <name type="scientific">Rhodopseudomonas palustris (strain HaA2)</name>
    <dbReference type="NCBI Taxonomy" id="316058"/>
    <lineage>
        <taxon>Bacteria</taxon>
        <taxon>Pseudomonadati</taxon>
        <taxon>Pseudomonadota</taxon>
        <taxon>Alphaproteobacteria</taxon>
        <taxon>Hyphomicrobiales</taxon>
        <taxon>Nitrobacteraceae</taxon>
        <taxon>Rhodopseudomonas</taxon>
    </lineage>
</organism>
<feature type="transmembrane region" description="Helical" evidence="2">
    <location>
        <begin position="21"/>
        <end position="43"/>
    </location>
</feature>
<accession>Q2IYT6</accession>
<feature type="compositionally biased region" description="Low complexity" evidence="1">
    <location>
        <begin position="168"/>
        <end position="184"/>
    </location>
</feature>
<feature type="region of interest" description="Disordered" evidence="1">
    <location>
        <begin position="97"/>
        <end position="349"/>
    </location>
</feature>
<keyword evidence="2" id="KW-0472">Membrane</keyword>
<dbReference type="KEGG" id="rpb:RPB_1916"/>
<dbReference type="AlphaFoldDB" id="Q2IYT6"/>
<keyword evidence="2" id="KW-1133">Transmembrane helix</keyword>
<keyword evidence="4" id="KW-1185">Reference proteome</keyword>
<dbReference type="STRING" id="316058.RPB_1916"/>